<evidence type="ECO:0008006" key="4">
    <source>
        <dbReference type="Google" id="ProtNLM"/>
    </source>
</evidence>
<dbReference type="InterPro" id="IPR029063">
    <property type="entry name" value="SAM-dependent_MTases_sf"/>
</dbReference>
<feature type="compositionally biased region" description="Basic and acidic residues" evidence="1">
    <location>
        <begin position="367"/>
        <end position="382"/>
    </location>
</feature>
<feature type="region of interest" description="Disordered" evidence="1">
    <location>
        <begin position="1"/>
        <end position="86"/>
    </location>
</feature>
<evidence type="ECO:0000256" key="1">
    <source>
        <dbReference type="SAM" id="MobiDB-lite"/>
    </source>
</evidence>
<evidence type="ECO:0000313" key="2">
    <source>
        <dbReference type="EMBL" id="OJI98755.1"/>
    </source>
</evidence>
<keyword evidence="3" id="KW-1185">Reference proteome</keyword>
<feature type="region of interest" description="Disordered" evidence="1">
    <location>
        <begin position="111"/>
        <end position="216"/>
    </location>
</feature>
<dbReference type="SUPFAM" id="SSF53335">
    <property type="entry name" value="S-adenosyl-L-methionine-dependent methyltransferases"/>
    <property type="match status" value="1"/>
</dbReference>
<feature type="compositionally biased region" description="Polar residues" evidence="1">
    <location>
        <begin position="308"/>
        <end position="317"/>
    </location>
</feature>
<dbReference type="RefSeq" id="XP_040664518.1">
    <property type="nucleotide sequence ID" value="XM_040813962.1"/>
</dbReference>
<dbReference type="Gene3D" id="3.40.50.150">
    <property type="entry name" value="Vaccinia Virus protein VP39"/>
    <property type="match status" value="1"/>
</dbReference>
<dbReference type="Proteomes" id="UP000184073">
    <property type="component" value="Unassembled WGS sequence"/>
</dbReference>
<feature type="compositionally biased region" description="Polar residues" evidence="1">
    <location>
        <begin position="660"/>
        <end position="679"/>
    </location>
</feature>
<feature type="compositionally biased region" description="Low complexity" evidence="1">
    <location>
        <begin position="553"/>
        <end position="576"/>
    </location>
</feature>
<feature type="region of interest" description="Disordered" evidence="1">
    <location>
        <begin position="228"/>
        <end position="580"/>
    </location>
</feature>
<dbReference type="OrthoDB" id="5382952at2759"/>
<feature type="compositionally biased region" description="Polar residues" evidence="1">
    <location>
        <begin position="240"/>
        <end position="249"/>
    </location>
</feature>
<feature type="compositionally biased region" description="Low complexity" evidence="1">
    <location>
        <begin position="256"/>
        <end position="271"/>
    </location>
</feature>
<feature type="compositionally biased region" description="Basic and acidic residues" evidence="1">
    <location>
        <begin position="649"/>
        <end position="658"/>
    </location>
</feature>
<evidence type="ECO:0000313" key="3">
    <source>
        <dbReference type="Proteomes" id="UP000184073"/>
    </source>
</evidence>
<accession>A0A1L9PBC2</accession>
<feature type="compositionally biased region" description="Low complexity" evidence="1">
    <location>
        <begin position="1419"/>
        <end position="1435"/>
    </location>
</feature>
<gene>
    <name evidence="2" type="ORF">ASPVEDRAFT_481946</name>
</gene>
<dbReference type="GeneID" id="63729473"/>
<feature type="region of interest" description="Disordered" evidence="1">
    <location>
        <begin position="810"/>
        <end position="921"/>
    </location>
</feature>
<feature type="region of interest" description="Disordered" evidence="1">
    <location>
        <begin position="597"/>
        <end position="754"/>
    </location>
</feature>
<reference evidence="3" key="1">
    <citation type="journal article" date="2017" name="Genome Biol.">
        <title>Comparative genomics reveals high biological diversity and specific adaptations in the industrially and medically important fungal genus Aspergillus.</title>
        <authorList>
            <person name="de Vries R.P."/>
            <person name="Riley R."/>
            <person name="Wiebenga A."/>
            <person name="Aguilar-Osorio G."/>
            <person name="Amillis S."/>
            <person name="Uchima C.A."/>
            <person name="Anderluh G."/>
            <person name="Asadollahi M."/>
            <person name="Askin M."/>
            <person name="Barry K."/>
            <person name="Battaglia E."/>
            <person name="Bayram O."/>
            <person name="Benocci T."/>
            <person name="Braus-Stromeyer S.A."/>
            <person name="Caldana C."/>
            <person name="Canovas D."/>
            <person name="Cerqueira G.C."/>
            <person name="Chen F."/>
            <person name="Chen W."/>
            <person name="Choi C."/>
            <person name="Clum A."/>
            <person name="Dos Santos R.A."/>
            <person name="Damasio A.R."/>
            <person name="Diallinas G."/>
            <person name="Emri T."/>
            <person name="Fekete E."/>
            <person name="Flipphi M."/>
            <person name="Freyberg S."/>
            <person name="Gallo A."/>
            <person name="Gournas C."/>
            <person name="Habgood R."/>
            <person name="Hainaut M."/>
            <person name="Harispe M.L."/>
            <person name="Henrissat B."/>
            <person name="Hilden K.S."/>
            <person name="Hope R."/>
            <person name="Hossain A."/>
            <person name="Karabika E."/>
            <person name="Karaffa L."/>
            <person name="Karanyi Z."/>
            <person name="Krasevec N."/>
            <person name="Kuo A."/>
            <person name="Kusch H."/>
            <person name="LaButti K."/>
            <person name="Lagendijk E.L."/>
            <person name="Lapidus A."/>
            <person name="Levasseur A."/>
            <person name="Lindquist E."/>
            <person name="Lipzen A."/>
            <person name="Logrieco A.F."/>
            <person name="MacCabe A."/>
            <person name="Maekelae M.R."/>
            <person name="Malavazi I."/>
            <person name="Melin P."/>
            <person name="Meyer V."/>
            <person name="Mielnichuk N."/>
            <person name="Miskei M."/>
            <person name="Molnar A.P."/>
            <person name="Mule G."/>
            <person name="Ngan C.Y."/>
            <person name="Orejas M."/>
            <person name="Orosz E."/>
            <person name="Ouedraogo J.P."/>
            <person name="Overkamp K.M."/>
            <person name="Park H.-S."/>
            <person name="Perrone G."/>
            <person name="Piumi F."/>
            <person name="Punt P.J."/>
            <person name="Ram A.F."/>
            <person name="Ramon A."/>
            <person name="Rauscher S."/>
            <person name="Record E."/>
            <person name="Riano-Pachon D.M."/>
            <person name="Robert V."/>
            <person name="Roehrig J."/>
            <person name="Ruller R."/>
            <person name="Salamov A."/>
            <person name="Salih N.S."/>
            <person name="Samson R.A."/>
            <person name="Sandor E."/>
            <person name="Sanguinetti M."/>
            <person name="Schuetze T."/>
            <person name="Sepcic K."/>
            <person name="Shelest E."/>
            <person name="Sherlock G."/>
            <person name="Sophianopoulou V."/>
            <person name="Squina F.M."/>
            <person name="Sun H."/>
            <person name="Susca A."/>
            <person name="Todd R.B."/>
            <person name="Tsang A."/>
            <person name="Unkles S.E."/>
            <person name="van de Wiele N."/>
            <person name="van Rossen-Uffink D."/>
            <person name="Oliveira J.V."/>
            <person name="Vesth T.C."/>
            <person name="Visser J."/>
            <person name="Yu J.-H."/>
            <person name="Zhou M."/>
            <person name="Andersen M.R."/>
            <person name="Archer D.B."/>
            <person name="Baker S.E."/>
            <person name="Benoit I."/>
            <person name="Brakhage A.A."/>
            <person name="Braus G.H."/>
            <person name="Fischer R."/>
            <person name="Frisvad J.C."/>
            <person name="Goldman G.H."/>
            <person name="Houbraken J."/>
            <person name="Oakley B."/>
            <person name="Pocsi I."/>
            <person name="Scazzocchio C."/>
            <person name="Seiboth B."/>
            <person name="vanKuyk P.A."/>
            <person name="Wortman J."/>
            <person name="Dyer P.S."/>
            <person name="Grigoriev I.V."/>
        </authorList>
    </citation>
    <scope>NUCLEOTIDE SEQUENCE [LARGE SCALE GENOMIC DNA]</scope>
    <source>
        <strain evidence="3">CBS 583.65</strain>
    </source>
</reference>
<dbReference type="EMBL" id="KV878126">
    <property type="protein sequence ID" value="OJI98755.1"/>
    <property type="molecule type" value="Genomic_DNA"/>
</dbReference>
<name>A0A1L9PBC2_ASPVE</name>
<proteinExistence type="predicted"/>
<feature type="compositionally biased region" description="Polar residues" evidence="1">
    <location>
        <begin position="824"/>
        <end position="842"/>
    </location>
</feature>
<feature type="region of interest" description="Disordered" evidence="1">
    <location>
        <begin position="1040"/>
        <end position="1064"/>
    </location>
</feature>
<feature type="compositionally biased region" description="Basic residues" evidence="1">
    <location>
        <begin position="132"/>
        <end position="141"/>
    </location>
</feature>
<feature type="compositionally biased region" description="Polar residues" evidence="1">
    <location>
        <begin position="21"/>
        <end position="44"/>
    </location>
</feature>
<feature type="compositionally biased region" description="Polar residues" evidence="1">
    <location>
        <begin position="52"/>
        <end position="62"/>
    </location>
</feature>
<feature type="compositionally biased region" description="Basic and acidic residues" evidence="1">
    <location>
        <begin position="409"/>
        <end position="418"/>
    </location>
</feature>
<dbReference type="STRING" id="1036611.A0A1L9PBC2"/>
<feature type="compositionally biased region" description="Low complexity" evidence="1">
    <location>
        <begin position="894"/>
        <end position="907"/>
    </location>
</feature>
<feature type="compositionally biased region" description="Polar residues" evidence="1">
    <location>
        <begin position="145"/>
        <end position="179"/>
    </location>
</feature>
<feature type="compositionally biased region" description="Basic and acidic residues" evidence="1">
    <location>
        <begin position="1"/>
        <end position="18"/>
    </location>
</feature>
<dbReference type="CDD" id="cd02440">
    <property type="entry name" value="AdoMet_MTases"/>
    <property type="match status" value="1"/>
</dbReference>
<organism evidence="2 3">
    <name type="scientific">Aspergillus versicolor CBS 583.65</name>
    <dbReference type="NCBI Taxonomy" id="1036611"/>
    <lineage>
        <taxon>Eukaryota</taxon>
        <taxon>Fungi</taxon>
        <taxon>Dikarya</taxon>
        <taxon>Ascomycota</taxon>
        <taxon>Pezizomycotina</taxon>
        <taxon>Eurotiomycetes</taxon>
        <taxon>Eurotiomycetidae</taxon>
        <taxon>Eurotiales</taxon>
        <taxon>Aspergillaceae</taxon>
        <taxon>Aspergillus</taxon>
        <taxon>Aspergillus subgen. Nidulantes</taxon>
    </lineage>
</organism>
<feature type="compositionally biased region" description="Polar residues" evidence="1">
    <location>
        <begin position="443"/>
        <end position="475"/>
    </location>
</feature>
<dbReference type="VEuPathDB" id="FungiDB:ASPVEDRAFT_481946"/>
<feature type="region of interest" description="Disordered" evidence="1">
    <location>
        <begin position="1395"/>
        <end position="1436"/>
    </location>
</feature>
<sequence length="1504" mass="162855">MSYRSDGGRIPRLREFGHQARNASTPTIATQPSSYGSATAQYSRPQIPRLMTPSTKTRTRAASMSEAEENRPIVAQSNPILTPDSRPYMPPRVPTHPADLQNSTLNRHVPRALHTPAGPQTPINNPPPVQSRPRKVLRRKAPTIGQHSANNKLQAESTRPSGLNVIIPNSTALDQPQLGSSQSSSQTELARQTPSPIVAPDQPTAPVTEQQAHHGPKELASLRTTVNTQNLPPFTPMFPSASTPSTRYSGSPGIWSRTSASTPASLSSCSPGITQPMKVGPRLRQPSPSHTRLPVFSPQGQKPGLPSSPASGKTRSPNLAPGYGSATSLLTNNREDSAEAFEATRSPPPAPSLLPRRTSTKSSIPRQIKDNTESHQPPEKTENSQLPELSDILGKRTIPKPSGKIPVRPSREGTEQLHLEPSPVVKTNIPPRAIKGHRRRISAGSSTGLASNQSAATSVDSLNSTASSQIRSPSSPELARKSPKTLTKEPRKTTAPDSSPVKSRKFGLFPRKSKPELDAGQNEARPARKGPAAGTGHEGYGKYGQRGRKSSVGSTTDARARSTSTTKSTSSKGSGRSRADTELDDFFLARLEPVYLNGGGVDGATLSRTQSEQSAGELSTKSAPGPSHGPVPPAGYHYEPTQVSTRASTFKESHRRDLSSPATISASKGQSKTPTLTSPEKSKTRPDIQTTQISSRKKESDSHAPPQTQSKKPSKRGLNMKWPFFHKDVAPAVPDPKPPSKLPAQVATHGNRRPVAHYALVDTDSDPLEEIFYNLEDSPPTEETEDSDQMPPVEVPDGLRIRKQHESVLLPSPPKLHSEYAVTKSASPNVGSSKETMYTRQEPSPEERPSRLASVGRIPRVVSRKDRQHRPAVQSFSRPFSVAEDPSSLPAIAPDQPHGHPGPSGHAHGQHLDMHRKPGNTGFDLTSPFSDPMKGSALDFLAGPYSNNEFLSFSPPRKDSLFSTSSGSESLAAITAVVPGPETELMEDEIWGEYDEFIDHVLSPETPNLPFPGGLEPREKFELAARASRALQAGLNSSLAVPASSPEQPTVSLTPASPRGSVNSVRLRRSKIANALHASLSPTSQPSVSDMMARFRDDHEEVPTPYYNTDVQPPVITVEEPQPSIVSSPSLDPSPSFENCRQRNTILFDIAERDREGPTAQTNIRSGSLMTSRWLSFGRVLFSPAHNHVREGVQKRILVVDGLGNDDWSFYCALTYPNSDVYCLHEGPIHPASTHPAAWQPPSNHHTIHHASLENPVPFPKGFFAATVLRFPAACSEAAQNNIISECKRVLRPGGYLEMSILDHDMVNMGVRTRRAVRKLKETMYLSDASISLKPASDNIQKLLGSHGFDNLRRCMVRIPVAGMIVRSSASSSSTTCSNPSTLTTAAITSSTALSAASGSSEGQRSNMHEKSSSNDTVLSLGDLLSDPSPSPSNDESIRKIVARVGRWWYTRCYESPVLPNGDVDRSLWANKKILRECQQRGTGFRLLIAYTQKPSEKRRTASV</sequence>
<protein>
    <recommendedName>
        <fullName evidence="4">Methyltransferase type 11 domain-containing protein</fullName>
    </recommendedName>
</protein>
<feature type="compositionally biased region" description="Polar residues" evidence="1">
    <location>
        <begin position="606"/>
        <end position="622"/>
    </location>
</feature>